<dbReference type="Proteomes" id="UP000636709">
    <property type="component" value="Unassembled WGS sequence"/>
</dbReference>
<comment type="cofactor">
    <cofactor evidence="14">
        <name>heme b</name>
        <dbReference type="ChEBI" id="CHEBI:60344"/>
    </cofactor>
    <text evidence="14">Binds 1 heme b (iron(II)-protoporphyrin IX) group per subunit.</text>
</comment>
<keyword evidence="4" id="KW-0575">Peroxidase</keyword>
<evidence type="ECO:0000256" key="12">
    <source>
        <dbReference type="ARBA" id="ARBA00023324"/>
    </source>
</evidence>
<keyword evidence="6 14" id="KW-0479">Metal-binding</keyword>
<keyword evidence="16" id="KW-0472">Membrane</keyword>
<keyword evidence="9 14" id="KW-0408">Iron</keyword>
<comment type="caution">
    <text evidence="18">The sequence shown here is derived from an EMBL/GenBank/DDBJ whole genome shotgun (WGS) entry which is preliminary data.</text>
</comment>
<evidence type="ECO:0000256" key="2">
    <source>
        <dbReference type="ARBA" id="ARBA00004613"/>
    </source>
</evidence>
<feature type="binding site" evidence="14">
    <location>
        <position position="353"/>
    </location>
    <ligand>
        <name>Ca(2+)</name>
        <dbReference type="ChEBI" id="CHEBI:29108"/>
        <label>2</label>
    </ligand>
</feature>
<keyword evidence="12" id="KW-0376">Hydrogen peroxide</keyword>
<dbReference type="Gene3D" id="1.10.520.10">
    <property type="match status" value="2"/>
</dbReference>
<feature type="binding site" evidence="14">
    <location>
        <position position="207"/>
    </location>
    <ligand>
        <name>Ca(2+)</name>
        <dbReference type="ChEBI" id="CHEBI:29108"/>
        <label>1</label>
    </ligand>
</feature>
<evidence type="ECO:0000256" key="16">
    <source>
        <dbReference type="SAM" id="Phobius"/>
    </source>
</evidence>
<keyword evidence="16" id="KW-0812">Transmembrane</keyword>
<dbReference type="SUPFAM" id="SSF48113">
    <property type="entry name" value="Heme-dependent peroxidases"/>
    <property type="match status" value="2"/>
</dbReference>
<dbReference type="PANTHER" id="PTHR31517">
    <property type="match status" value="1"/>
</dbReference>
<organism evidence="18 19">
    <name type="scientific">Digitaria exilis</name>
    <dbReference type="NCBI Taxonomy" id="1010633"/>
    <lineage>
        <taxon>Eukaryota</taxon>
        <taxon>Viridiplantae</taxon>
        <taxon>Streptophyta</taxon>
        <taxon>Embryophyta</taxon>
        <taxon>Tracheophyta</taxon>
        <taxon>Spermatophyta</taxon>
        <taxon>Magnoliopsida</taxon>
        <taxon>Liliopsida</taxon>
        <taxon>Poales</taxon>
        <taxon>Poaceae</taxon>
        <taxon>PACMAD clade</taxon>
        <taxon>Panicoideae</taxon>
        <taxon>Panicodae</taxon>
        <taxon>Paniceae</taxon>
        <taxon>Anthephorinae</taxon>
        <taxon>Digitaria</taxon>
    </lineage>
</organism>
<dbReference type="GO" id="GO:0006979">
    <property type="term" value="P:response to oxidative stress"/>
    <property type="evidence" value="ECO:0007669"/>
    <property type="project" value="InterPro"/>
</dbReference>
<reference evidence="18" key="1">
    <citation type="submission" date="2020-07" db="EMBL/GenBank/DDBJ databases">
        <title>Genome sequence and genetic diversity analysis of an under-domesticated orphan crop, white fonio (Digitaria exilis).</title>
        <authorList>
            <person name="Bennetzen J.L."/>
            <person name="Chen S."/>
            <person name="Ma X."/>
            <person name="Wang X."/>
            <person name="Yssel A.E.J."/>
            <person name="Chaluvadi S.R."/>
            <person name="Johnson M."/>
            <person name="Gangashetty P."/>
            <person name="Hamidou F."/>
            <person name="Sanogo M.D."/>
            <person name="Zwaenepoel A."/>
            <person name="Wallace J."/>
            <person name="Van De Peer Y."/>
            <person name="Van Deynze A."/>
        </authorList>
    </citation>
    <scope>NUCLEOTIDE SEQUENCE</scope>
    <source>
        <tissue evidence="18">Leaves</tissue>
    </source>
</reference>
<dbReference type="AlphaFoldDB" id="A0A835FCW0"/>
<evidence type="ECO:0000313" key="19">
    <source>
        <dbReference type="Proteomes" id="UP000636709"/>
    </source>
</evidence>
<keyword evidence="10 15" id="KW-1015">Disulfide bond</keyword>
<dbReference type="GO" id="GO:0020037">
    <property type="term" value="F:heme binding"/>
    <property type="evidence" value="ECO:0007669"/>
    <property type="project" value="InterPro"/>
</dbReference>
<feature type="binding site" evidence="14">
    <location>
        <position position="412"/>
    </location>
    <ligand>
        <name>Ca(2+)</name>
        <dbReference type="ChEBI" id="CHEBI:29108"/>
        <label>2</label>
    </ligand>
</feature>
<dbReference type="FunFam" id="1.10.420.10:FF:000001">
    <property type="entry name" value="Peroxidase"/>
    <property type="match status" value="1"/>
</dbReference>
<gene>
    <name evidence="18" type="ORF">HU200_013919</name>
</gene>
<evidence type="ECO:0000259" key="17">
    <source>
        <dbReference type="PROSITE" id="PS50873"/>
    </source>
</evidence>
<comment type="subcellular location">
    <subcellularLocation>
        <location evidence="2">Secreted</location>
    </subcellularLocation>
</comment>
<keyword evidence="8" id="KW-0560">Oxidoreductase</keyword>
<feature type="binding site" evidence="14">
    <location>
        <position position="222"/>
    </location>
    <ligand>
        <name>Ca(2+)</name>
        <dbReference type="ChEBI" id="CHEBI:29108"/>
        <label>1</label>
    </ligand>
</feature>
<dbReference type="InterPro" id="IPR000823">
    <property type="entry name" value="Peroxidase_pln"/>
</dbReference>
<keyword evidence="7 14" id="KW-0106">Calcium</keyword>
<dbReference type="InterPro" id="IPR010255">
    <property type="entry name" value="Haem_peroxidase_sf"/>
</dbReference>
<feature type="disulfide bond" evidence="15">
    <location>
        <begin position="256"/>
        <end position="480"/>
    </location>
</feature>
<dbReference type="Pfam" id="PF00141">
    <property type="entry name" value="peroxidase"/>
    <property type="match status" value="1"/>
</dbReference>
<comment type="cofactor">
    <cofactor evidence="14">
        <name>Ca(2+)</name>
        <dbReference type="ChEBI" id="CHEBI:29108"/>
    </cofactor>
    <text evidence="14">Binds 2 calcium ions per subunit.</text>
</comment>
<dbReference type="InterPro" id="IPR033905">
    <property type="entry name" value="Secretory_peroxidase"/>
</dbReference>
<dbReference type="PROSITE" id="PS00435">
    <property type="entry name" value="PEROXIDASE_1"/>
    <property type="match status" value="1"/>
</dbReference>
<feature type="transmembrane region" description="Helical" evidence="16">
    <location>
        <begin position="43"/>
        <end position="61"/>
    </location>
</feature>
<keyword evidence="5" id="KW-0349">Heme</keyword>
<dbReference type="Gene3D" id="1.10.420.10">
    <property type="entry name" value="Peroxidase, domain 2"/>
    <property type="match status" value="1"/>
</dbReference>
<name>A0A835FCW0_9POAL</name>
<dbReference type="GO" id="GO:0042744">
    <property type="term" value="P:hydrogen peroxide catabolic process"/>
    <property type="evidence" value="ECO:0007669"/>
    <property type="project" value="UniProtKB-KW"/>
</dbReference>
<dbReference type="PANTHER" id="PTHR31517:SF35">
    <property type="entry name" value="PEROXIDASE"/>
    <property type="match status" value="1"/>
</dbReference>
<feature type="binding site" evidence="14">
    <location>
        <position position="407"/>
    </location>
    <ligand>
        <name>Ca(2+)</name>
        <dbReference type="ChEBI" id="CHEBI:29108"/>
        <label>2</label>
    </ligand>
</feature>
<dbReference type="OrthoDB" id="2113341at2759"/>
<feature type="binding site" description="axial binding residue" evidence="14">
    <location>
        <position position="352"/>
    </location>
    <ligand>
        <name>heme b</name>
        <dbReference type="ChEBI" id="CHEBI:60344"/>
    </ligand>
    <ligandPart>
        <name>Fe</name>
        <dbReference type="ChEBI" id="CHEBI:18248"/>
    </ligandPart>
</feature>
<evidence type="ECO:0000256" key="7">
    <source>
        <dbReference type="ARBA" id="ARBA00022837"/>
    </source>
</evidence>
<feature type="domain" description="Plant heme peroxidase family profile" evidence="17">
    <location>
        <begin position="78"/>
        <end position="484"/>
    </location>
</feature>
<proteinExistence type="inferred from homology"/>
<evidence type="ECO:0000256" key="5">
    <source>
        <dbReference type="ARBA" id="ARBA00022617"/>
    </source>
</evidence>
<evidence type="ECO:0000256" key="3">
    <source>
        <dbReference type="ARBA" id="ARBA00006873"/>
    </source>
</evidence>
<feature type="binding site" evidence="14">
    <location>
        <position position="404"/>
    </location>
    <ligand>
        <name>Ca(2+)</name>
        <dbReference type="ChEBI" id="CHEBI:29108"/>
        <label>2</label>
    </ligand>
</feature>
<dbReference type="CDD" id="cd00693">
    <property type="entry name" value="secretory_peroxidase"/>
    <property type="match status" value="1"/>
</dbReference>
<protein>
    <recommendedName>
        <fullName evidence="17">Plant heme peroxidase family profile domain-containing protein</fullName>
    </recommendedName>
</protein>
<dbReference type="InterPro" id="IPR019793">
    <property type="entry name" value="Peroxidases_heam-ligand_BS"/>
</dbReference>
<evidence type="ECO:0000313" key="18">
    <source>
        <dbReference type="EMBL" id="KAF8739198.1"/>
    </source>
</evidence>
<evidence type="ECO:0000256" key="1">
    <source>
        <dbReference type="ARBA" id="ARBA00000189"/>
    </source>
</evidence>
<comment type="catalytic activity">
    <reaction evidence="1">
        <text>2 a phenolic donor + H2O2 = 2 a phenolic radical donor + 2 H2O</text>
        <dbReference type="Rhea" id="RHEA:56136"/>
        <dbReference type="ChEBI" id="CHEBI:15377"/>
        <dbReference type="ChEBI" id="CHEBI:16240"/>
        <dbReference type="ChEBI" id="CHEBI:139520"/>
        <dbReference type="ChEBI" id="CHEBI:139521"/>
        <dbReference type="EC" id="1.11.1.7"/>
    </reaction>
</comment>
<dbReference type="GO" id="GO:0140825">
    <property type="term" value="F:lactoperoxidase activity"/>
    <property type="evidence" value="ECO:0007669"/>
    <property type="project" value="UniProtKB-EC"/>
</dbReference>
<evidence type="ECO:0000256" key="14">
    <source>
        <dbReference type="PIRSR" id="PIRSR600823-3"/>
    </source>
</evidence>
<evidence type="ECO:0000256" key="9">
    <source>
        <dbReference type="ARBA" id="ARBA00023004"/>
    </source>
</evidence>
<comment type="similarity">
    <text evidence="3">Belongs to the peroxidase family. Ascorbate peroxidase subfamily.</text>
</comment>
<evidence type="ECO:0000256" key="15">
    <source>
        <dbReference type="PIRSR" id="PIRSR600823-5"/>
    </source>
</evidence>
<feature type="binding site" evidence="14">
    <location>
        <position position="209"/>
    </location>
    <ligand>
        <name>Ca(2+)</name>
        <dbReference type="ChEBI" id="CHEBI:29108"/>
        <label>1</label>
    </ligand>
</feature>
<keyword evidence="11" id="KW-0873">Pyrrolidone carboxylic acid</keyword>
<evidence type="ECO:0000256" key="13">
    <source>
        <dbReference type="PIRSR" id="PIRSR600823-2"/>
    </source>
</evidence>
<accession>A0A835FCW0</accession>
<keyword evidence="19" id="KW-1185">Reference proteome</keyword>
<dbReference type="InterPro" id="IPR002016">
    <property type="entry name" value="Haem_peroxidase"/>
</dbReference>
<dbReference type="GO" id="GO:0046872">
    <property type="term" value="F:metal ion binding"/>
    <property type="evidence" value="ECO:0007669"/>
    <property type="project" value="UniProtKB-KW"/>
</dbReference>
<feature type="binding site" evidence="13">
    <location>
        <position position="322"/>
    </location>
    <ligand>
        <name>substrate</name>
    </ligand>
</feature>
<feature type="disulfide bond" evidence="15">
    <location>
        <begin position="359"/>
        <end position="391"/>
    </location>
</feature>
<evidence type="ECO:0000256" key="6">
    <source>
        <dbReference type="ARBA" id="ARBA00022723"/>
    </source>
</evidence>
<dbReference type="EMBL" id="JACEFO010001347">
    <property type="protein sequence ID" value="KAF8739198.1"/>
    <property type="molecule type" value="Genomic_DNA"/>
</dbReference>
<keyword evidence="16" id="KW-1133">Transmembrane helix</keyword>
<evidence type="ECO:0000256" key="11">
    <source>
        <dbReference type="ARBA" id="ARBA00023283"/>
    </source>
</evidence>
<evidence type="ECO:0000256" key="4">
    <source>
        <dbReference type="ARBA" id="ARBA00022559"/>
    </source>
</evidence>
<dbReference type="PROSITE" id="PS50873">
    <property type="entry name" value="PEROXIDASE_4"/>
    <property type="match status" value="1"/>
</dbReference>
<evidence type="ECO:0000256" key="10">
    <source>
        <dbReference type="ARBA" id="ARBA00023157"/>
    </source>
</evidence>
<dbReference type="GO" id="GO:0005576">
    <property type="term" value="C:extracellular region"/>
    <property type="evidence" value="ECO:0007669"/>
    <property type="project" value="UniProtKB-SubCell"/>
</dbReference>
<evidence type="ECO:0000256" key="8">
    <source>
        <dbReference type="ARBA" id="ARBA00023002"/>
    </source>
</evidence>
<sequence length="485" mass="53292">MLADVLVRPGQFLLQLLSPAAPSPPHHHQAPDSRGAMERRRRGLSFIVAALLVVAAMPFPGGEAATPYSGGSSAAATPLRTDYYKFSCPHLEDIVRAEVTRKIQETVVTIPATLRQVFHDCMVGVSSTQHASHPLHSASFHLAAQFIGALRPWNNSIASRGRRLRQASHPRPNIKLPPCRKAFAFSSEITSSDVNPERYHHPSSSSGCDATVLIASRNNDAEKDAKDNESLAGDGFDTVNRVKTAVEKWCPGVVSCADIMHLAAREVHPDKPMDPLHFTTVLKLLNLWCFQLLQSKGPYWSVELGRLDGLVSRASDVNGKLPDPDMHVKELMPVFQRNGFSLVDMVALSGAHTVGFAHCTRFINRLYYYNSTMPTDPSIHPDYAKQLKDACPSNVGATIAVNMDPVTPVQFDNKYYTNLQYKLGLFTSDQVLYTDGSTIPIVDKFAADQKAFFDAFVAAMIKLGRLGVKTGNNGEIRRVCTAFNH</sequence>